<dbReference type="CDD" id="cd11560">
    <property type="entry name" value="W2_eIF5C_like"/>
    <property type="match status" value="1"/>
</dbReference>
<dbReference type="InterPro" id="IPR043510">
    <property type="entry name" value="W2_5MP1/2"/>
</dbReference>
<evidence type="ECO:0000259" key="2">
    <source>
        <dbReference type="PROSITE" id="PS51363"/>
    </source>
</evidence>
<dbReference type="SUPFAM" id="SSF48371">
    <property type="entry name" value="ARM repeat"/>
    <property type="match status" value="1"/>
</dbReference>
<dbReference type="EMBL" id="CAJVPI010000056">
    <property type="protein sequence ID" value="CAG8468816.1"/>
    <property type="molecule type" value="Genomic_DNA"/>
</dbReference>
<comment type="caution">
    <text evidence="3">The sequence shown here is derived from an EMBL/GenBank/DDBJ whole genome shotgun (WGS) entry which is preliminary data.</text>
</comment>
<dbReference type="AlphaFoldDB" id="A0A9N8W085"/>
<gene>
    <name evidence="3" type="ORF">PBRASI_LOCUS967</name>
</gene>
<comment type="similarity">
    <text evidence="1">Belongs to the BZW family.</text>
</comment>
<dbReference type="SMART" id="SM00515">
    <property type="entry name" value="eIF5C"/>
    <property type="match status" value="1"/>
</dbReference>
<dbReference type="PANTHER" id="PTHR14208:SF2">
    <property type="entry name" value="PROTEIN KRASAVIETZ"/>
    <property type="match status" value="1"/>
</dbReference>
<proteinExistence type="inferred from homology"/>
<dbReference type="Pfam" id="PF02020">
    <property type="entry name" value="W2"/>
    <property type="match status" value="1"/>
</dbReference>
<dbReference type="Pfam" id="PF25504">
    <property type="entry name" value="HEAT_5MP1_2"/>
    <property type="match status" value="1"/>
</dbReference>
<dbReference type="InterPro" id="IPR016024">
    <property type="entry name" value="ARM-type_fold"/>
</dbReference>
<keyword evidence="4" id="KW-1185">Reference proteome</keyword>
<evidence type="ECO:0000313" key="3">
    <source>
        <dbReference type="EMBL" id="CAG8468816.1"/>
    </source>
</evidence>
<dbReference type="GO" id="GO:0016020">
    <property type="term" value="C:membrane"/>
    <property type="evidence" value="ECO:0007669"/>
    <property type="project" value="TreeGrafter"/>
</dbReference>
<protein>
    <submittedName>
        <fullName evidence="3">1482_t:CDS:1</fullName>
    </submittedName>
</protein>
<dbReference type="Proteomes" id="UP000789739">
    <property type="component" value="Unassembled WGS sequence"/>
</dbReference>
<dbReference type="InterPro" id="IPR051245">
    <property type="entry name" value="eIF5-mimic_regulator"/>
</dbReference>
<dbReference type="InterPro" id="IPR057397">
    <property type="entry name" value="HEAT_5MP1_2"/>
</dbReference>
<name>A0A9N8W085_9GLOM</name>
<dbReference type="InterPro" id="IPR003307">
    <property type="entry name" value="W2_domain"/>
</dbReference>
<dbReference type="PROSITE" id="PS51363">
    <property type="entry name" value="W2"/>
    <property type="match status" value="1"/>
</dbReference>
<evidence type="ECO:0000313" key="4">
    <source>
        <dbReference type="Proteomes" id="UP000789739"/>
    </source>
</evidence>
<dbReference type="Gene3D" id="1.25.40.180">
    <property type="match status" value="1"/>
</dbReference>
<feature type="domain" description="W2" evidence="2">
    <location>
        <begin position="256"/>
        <end position="423"/>
    </location>
</feature>
<dbReference type="GO" id="GO:0005737">
    <property type="term" value="C:cytoplasm"/>
    <property type="evidence" value="ECO:0007669"/>
    <property type="project" value="TreeGrafter"/>
</dbReference>
<reference evidence="3" key="1">
    <citation type="submission" date="2021-06" db="EMBL/GenBank/DDBJ databases">
        <authorList>
            <person name="Kallberg Y."/>
            <person name="Tangrot J."/>
            <person name="Rosling A."/>
        </authorList>
    </citation>
    <scope>NUCLEOTIDE SEQUENCE</scope>
    <source>
        <strain evidence="3">BR232B</strain>
    </source>
</reference>
<dbReference type="PANTHER" id="PTHR14208">
    <property type="entry name" value="BASIC LEUCINE ZIPPER AND W2 DOMAIN-CONTAINING PROTEIN"/>
    <property type="match status" value="1"/>
</dbReference>
<accession>A0A9N8W085</accession>
<evidence type="ECO:0000256" key="1">
    <source>
        <dbReference type="ARBA" id="ARBA00008151"/>
    </source>
</evidence>
<organism evidence="3 4">
    <name type="scientific">Paraglomus brasilianum</name>
    <dbReference type="NCBI Taxonomy" id="144538"/>
    <lineage>
        <taxon>Eukaryota</taxon>
        <taxon>Fungi</taxon>
        <taxon>Fungi incertae sedis</taxon>
        <taxon>Mucoromycota</taxon>
        <taxon>Glomeromycotina</taxon>
        <taxon>Glomeromycetes</taxon>
        <taxon>Paraglomerales</taxon>
        <taxon>Paraglomeraceae</taxon>
        <taxon>Paraglomus</taxon>
    </lineage>
</organism>
<dbReference type="OrthoDB" id="1727522at2759"/>
<sequence length="423" mass="48443">MSGTQNSTSSKTLPALHGVKIKTKKSVQKAQAKYEPTVFRDNILKALTAAKPGDFEDIAQQLDRAGNDLEYHKYGETLFEILLTGGILAPGGIISQDGAPRSPFSIFAAEDNTETIKKHVEVFDKLIRRYRYLQHIFEDTLRNLLQYINKWSTEEINKLATAIGLLTSGGLANVNVLTVLFKEHLVKEGLSLQFVTSVFKAYLNEQSIDHLGSSLERAGIHKKLMEFFPPNKRDEEYFARYFEAEDMKQLVEYHNKKQKAAMKDQTIEHVKELLDGESTPAEVITYLRHQMKESRWQEADFAQIVWEALIGAVDWSSRPEQIESQALRQVKDWSKVLAAFCTNPKTELALLQKVQVYCYEDAKLMKHFRQIVQILYNSDVISESAILYWAEKGAKNQGKTVFLKQMEPFIHWLKTVESESEEE</sequence>